<sequence>MKQRSNPDEPQTVRRIALAPGLVGSVTAILSVFAIGTEWFFVVSFVIAVVALIIGWFAVQSRQWWWLPLPAAIAVVWNPVFPLAFADGVWLPLQYIAAAAFIAAGLSIRVSDDVQR</sequence>
<feature type="transmembrane region" description="Helical" evidence="1">
    <location>
        <begin position="92"/>
        <end position="110"/>
    </location>
</feature>
<feature type="transmembrane region" description="Helical" evidence="1">
    <location>
        <begin position="12"/>
        <end position="33"/>
    </location>
</feature>
<name>A0A840XQR2_9MICO</name>
<proteinExistence type="predicted"/>
<keyword evidence="1" id="KW-0472">Membrane</keyword>
<evidence type="ECO:0000313" key="3">
    <source>
        <dbReference type="Proteomes" id="UP000552883"/>
    </source>
</evidence>
<dbReference type="RefSeq" id="WP_047566724.1">
    <property type="nucleotide sequence ID" value="NZ_BAAANZ010000031.1"/>
</dbReference>
<dbReference type="AlphaFoldDB" id="A0A840XQR2"/>
<reference evidence="2 3" key="1">
    <citation type="submission" date="2020-08" db="EMBL/GenBank/DDBJ databases">
        <title>Sequencing the genomes of 1000 actinobacteria strains.</title>
        <authorList>
            <person name="Klenk H.-P."/>
        </authorList>
    </citation>
    <scope>NUCLEOTIDE SEQUENCE [LARGE SCALE GENOMIC DNA]</scope>
    <source>
        <strain evidence="2 3">DSM 23889</strain>
    </source>
</reference>
<keyword evidence="1" id="KW-0812">Transmembrane</keyword>
<dbReference type="InterPro" id="IPR046548">
    <property type="entry name" value="DUF6804"/>
</dbReference>
<dbReference type="Pfam" id="PF20619">
    <property type="entry name" value="DUF6804"/>
    <property type="match status" value="1"/>
</dbReference>
<dbReference type="OrthoDB" id="5125716at2"/>
<gene>
    <name evidence="2" type="ORF">BJ959_001765</name>
</gene>
<keyword evidence="1" id="KW-1133">Transmembrane helix</keyword>
<keyword evidence="3" id="KW-1185">Reference proteome</keyword>
<feature type="transmembrane region" description="Helical" evidence="1">
    <location>
        <begin position="39"/>
        <end position="59"/>
    </location>
</feature>
<evidence type="ECO:0000313" key="2">
    <source>
        <dbReference type="EMBL" id="MBB5618269.1"/>
    </source>
</evidence>
<evidence type="ECO:0000256" key="1">
    <source>
        <dbReference type="SAM" id="Phobius"/>
    </source>
</evidence>
<organism evidence="2 3">
    <name type="scientific">Microcella frigidaquae</name>
    <dbReference type="NCBI Taxonomy" id="424758"/>
    <lineage>
        <taxon>Bacteria</taxon>
        <taxon>Bacillati</taxon>
        <taxon>Actinomycetota</taxon>
        <taxon>Actinomycetes</taxon>
        <taxon>Micrococcales</taxon>
        <taxon>Microbacteriaceae</taxon>
        <taxon>Microcella</taxon>
    </lineage>
</organism>
<protein>
    <submittedName>
        <fullName evidence="2">Uncharacterized protein</fullName>
    </submittedName>
</protein>
<accession>A0A840XQR2</accession>
<feature type="transmembrane region" description="Helical" evidence="1">
    <location>
        <begin position="66"/>
        <end position="86"/>
    </location>
</feature>
<dbReference type="EMBL" id="JACHBS010000001">
    <property type="protein sequence ID" value="MBB5618269.1"/>
    <property type="molecule type" value="Genomic_DNA"/>
</dbReference>
<comment type="caution">
    <text evidence="2">The sequence shown here is derived from an EMBL/GenBank/DDBJ whole genome shotgun (WGS) entry which is preliminary data.</text>
</comment>
<dbReference type="Proteomes" id="UP000552883">
    <property type="component" value="Unassembled WGS sequence"/>
</dbReference>